<keyword evidence="2" id="KW-0813">Transport</keyword>
<evidence type="ECO:0000256" key="1">
    <source>
        <dbReference type="ARBA" id="ARBA00010333"/>
    </source>
</evidence>
<keyword evidence="3 4" id="KW-0732">Signal</keyword>
<dbReference type="InterPro" id="IPR051455">
    <property type="entry name" value="Bact_solute-bind_prot3"/>
</dbReference>
<organism evidence="6 7">
    <name type="scientific">Actinomadura rubrisoli</name>
    <dbReference type="NCBI Taxonomy" id="2530368"/>
    <lineage>
        <taxon>Bacteria</taxon>
        <taxon>Bacillati</taxon>
        <taxon>Actinomycetota</taxon>
        <taxon>Actinomycetes</taxon>
        <taxon>Streptosporangiales</taxon>
        <taxon>Thermomonosporaceae</taxon>
        <taxon>Actinomadura</taxon>
    </lineage>
</organism>
<sequence length="265" mass="28639">MRLLAVMIVLAGLLTACGQSGDKSLLDKETLVVGVRPDLPGLGFKRPDGTFEGFDIDVARYVAGRLGRKATFVQTLSGERISMLTSGRADMVLATLSVTPERKTKIAFAGPYYASFQDVLVRSAERAKSVRELKGRRFCGVEGSDPIQRLLAVNGMTAKIVSAKDYGQCMTLIRAGAVDAITTNDVILAGLIRGDKGFRLVNARISEQNTGIGIRRGDPDGCEALNRAITTMYQDGTAARLTRKWFGGTELDRAMVEIPQFEGCL</sequence>
<dbReference type="OrthoDB" id="9807888at2"/>
<dbReference type="GO" id="GO:0030288">
    <property type="term" value="C:outer membrane-bounded periplasmic space"/>
    <property type="evidence" value="ECO:0007669"/>
    <property type="project" value="TreeGrafter"/>
</dbReference>
<dbReference type="SMART" id="SM00062">
    <property type="entry name" value="PBPb"/>
    <property type="match status" value="1"/>
</dbReference>
<dbReference type="GO" id="GO:0005576">
    <property type="term" value="C:extracellular region"/>
    <property type="evidence" value="ECO:0007669"/>
    <property type="project" value="TreeGrafter"/>
</dbReference>
<evidence type="ECO:0000259" key="5">
    <source>
        <dbReference type="SMART" id="SM00062"/>
    </source>
</evidence>
<evidence type="ECO:0000313" key="7">
    <source>
        <dbReference type="Proteomes" id="UP000294513"/>
    </source>
</evidence>
<accession>A0A4R5BZB0</accession>
<evidence type="ECO:0000313" key="6">
    <source>
        <dbReference type="EMBL" id="TDD90800.1"/>
    </source>
</evidence>
<name>A0A4R5BZB0_9ACTN</name>
<protein>
    <submittedName>
        <fullName evidence="6">Transporter substrate-binding domain-containing protein</fullName>
    </submittedName>
</protein>
<evidence type="ECO:0000256" key="4">
    <source>
        <dbReference type="SAM" id="SignalP"/>
    </source>
</evidence>
<feature type="domain" description="Solute-binding protein family 3/N-terminal" evidence="5">
    <location>
        <begin position="30"/>
        <end position="249"/>
    </location>
</feature>
<dbReference type="SUPFAM" id="SSF53850">
    <property type="entry name" value="Periplasmic binding protein-like II"/>
    <property type="match status" value="1"/>
</dbReference>
<evidence type="ECO:0000256" key="3">
    <source>
        <dbReference type="ARBA" id="ARBA00022729"/>
    </source>
</evidence>
<dbReference type="EMBL" id="SMKU01000048">
    <property type="protein sequence ID" value="TDD90800.1"/>
    <property type="molecule type" value="Genomic_DNA"/>
</dbReference>
<dbReference type="Pfam" id="PF00497">
    <property type="entry name" value="SBP_bac_3"/>
    <property type="match status" value="1"/>
</dbReference>
<evidence type="ECO:0000256" key="2">
    <source>
        <dbReference type="ARBA" id="ARBA00022448"/>
    </source>
</evidence>
<proteinExistence type="inferred from homology"/>
<feature type="signal peptide" evidence="4">
    <location>
        <begin position="1"/>
        <end position="18"/>
    </location>
</feature>
<reference evidence="6 7" key="1">
    <citation type="submission" date="2019-03" db="EMBL/GenBank/DDBJ databases">
        <title>Draft genome sequences of novel Actinobacteria.</title>
        <authorList>
            <person name="Sahin N."/>
            <person name="Ay H."/>
            <person name="Saygin H."/>
        </authorList>
    </citation>
    <scope>NUCLEOTIDE SEQUENCE [LARGE SCALE GENOMIC DNA]</scope>
    <source>
        <strain evidence="6 7">H3C3</strain>
    </source>
</reference>
<dbReference type="Gene3D" id="3.40.190.10">
    <property type="entry name" value="Periplasmic binding protein-like II"/>
    <property type="match status" value="2"/>
</dbReference>
<gene>
    <name evidence="6" type="ORF">E1298_12550</name>
</gene>
<keyword evidence="7" id="KW-1185">Reference proteome</keyword>
<dbReference type="GO" id="GO:0006865">
    <property type="term" value="P:amino acid transport"/>
    <property type="evidence" value="ECO:0007669"/>
    <property type="project" value="TreeGrafter"/>
</dbReference>
<comment type="similarity">
    <text evidence="1">Belongs to the bacterial solute-binding protein 3 family.</text>
</comment>
<feature type="chain" id="PRO_5038378912" evidence="4">
    <location>
        <begin position="19"/>
        <end position="265"/>
    </location>
</feature>
<dbReference type="RefSeq" id="WP_131892581.1">
    <property type="nucleotide sequence ID" value="NZ_SMKU01000048.1"/>
</dbReference>
<dbReference type="PANTHER" id="PTHR30085:SF6">
    <property type="entry name" value="ABC TRANSPORTER GLUTAMINE-BINDING PROTEIN GLNH"/>
    <property type="match status" value="1"/>
</dbReference>
<dbReference type="PANTHER" id="PTHR30085">
    <property type="entry name" value="AMINO ACID ABC TRANSPORTER PERMEASE"/>
    <property type="match status" value="1"/>
</dbReference>
<dbReference type="InterPro" id="IPR001638">
    <property type="entry name" value="Solute-binding_3/MltF_N"/>
</dbReference>
<comment type="caution">
    <text evidence="6">The sequence shown here is derived from an EMBL/GenBank/DDBJ whole genome shotgun (WGS) entry which is preliminary data.</text>
</comment>
<dbReference type="Proteomes" id="UP000294513">
    <property type="component" value="Unassembled WGS sequence"/>
</dbReference>
<dbReference type="AlphaFoldDB" id="A0A4R5BZB0"/>
<dbReference type="PROSITE" id="PS51257">
    <property type="entry name" value="PROKAR_LIPOPROTEIN"/>
    <property type="match status" value="1"/>
</dbReference>